<comment type="caution">
    <text evidence="4">The sequence shown here is derived from an EMBL/GenBank/DDBJ whole genome shotgun (WGS) entry which is preliminary data.</text>
</comment>
<dbReference type="OrthoDB" id="26525at2759"/>
<feature type="region of interest" description="Disordered" evidence="2">
    <location>
        <begin position="71"/>
        <end position="115"/>
    </location>
</feature>
<dbReference type="AlphaFoldDB" id="A0A422QCJ3"/>
<evidence type="ECO:0000256" key="1">
    <source>
        <dbReference type="ARBA" id="ARBA00022837"/>
    </source>
</evidence>
<feature type="region of interest" description="Disordered" evidence="2">
    <location>
        <begin position="247"/>
        <end position="283"/>
    </location>
</feature>
<dbReference type="EMBL" id="MKKU01000002">
    <property type="protein sequence ID" value="RNF27616.1"/>
    <property type="molecule type" value="Genomic_DNA"/>
</dbReference>
<dbReference type="GO" id="GO:0005509">
    <property type="term" value="F:calcium ion binding"/>
    <property type="evidence" value="ECO:0007669"/>
    <property type="project" value="InterPro"/>
</dbReference>
<evidence type="ECO:0000313" key="5">
    <source>
        <dbReference type="Proteomes" id="UP000284403"/>
    </source>
</evidence>
<dbReference type="RefSeq" id="XP_029232822.1">
    <property type="nucleotide sequence ID" value="XM_029367126.1"/>
</dbReference>
<sequence>MQRVSAAFPEQPPEERRQPQPGEAEAAAKQKPPFSEGEALRLAQRYFLSPAVAREAREVFMWYRAMEQQLRQRRGGATLTPSTSSRKATAGATVSSGTTLQEGGADGTPNRLDVPCGEKAAEATLEWKREGGKSDGQTAWTPASVSRKSTFLGDGQQRQLQGEVELEAEGTTNSEACKGTGEEETLGVEGLQQFFKDLGVRMSALEVADMVHTLNDDPIDFVLRRRAMAAAAAAAAEAAAQASDLGVSSAGQGASTKSAASSKAAPGRRKDNPTANGGGKEFTAESDWASYRGRELSLSLGRRPTRDGVTFSTFLFILSHVLLEKDDTTEMRNCEVHDLFQLLDTDGDGAVSVRDVQTVIRRLIGEGAAAEDRDLQKLCAMSMVELEAALMECDVDGDGRVTLDDMYGVLRS</sequence>
<dbReference type="InterPro" id="IPR018247">
    <property type="entry name" value="EF_Hand_1_Ca_BS"/>
</dbReference>
<reference evidence="4 5" key="1">
    <citation type="journal article" date="2018" name="BMC Genomics">
        <title>Genomic comparison of Trypanosoma conorhini and Trypanosoma rangeli to Trypanosoma cruzi strains of high and low virulence.</title>
        <authorList>
            <person name="Bradwell K.R."/>
            <person name="Koparde V.N."/>
            <person name="Matveyev A.V."/>
            <person name="Serrano M.G."/>
            <person name="Alves J.M."/>
            <person name="Parikh H."/>
            <person name="Huang B."/>
            <person name="Lee V."/>
            <person name="Espinosa-Alvarez O."/>
            <person name="Ortiz P.A."/>
            <person name="Costa-Martins A.G."/>
            <person name="Teixeira M.M."/>
            <person name="Buck G.A."/>
        </authorList>
    </citation>
    <scope>NUCLEOTIDE SEQUENCE [LARGE SCALE GENOMIC DNA]</scope>
    <source>
        <strain evidence="4 5">025E</strain>
    </source>
</reference>
<feature type="compositionally biased region" description="Low complexity" evidence="2">
    <location>
        <begin position="88"/>
        <end position="99"/>
    </location>
</feature>
<proteinExistence type="predicted"/>
<dbReference type="Pfam" id="PF13499">
    <property type="entry name" value="EF-hand_7"/>
    <property type="match status" value="1"/>
</dbReference>
<dbReference type="PROSITE" id="PS50222">
    <property type="entry name" value="EF_HAND_2"/>
    <property type="match status" value="2"/>
</dbReference>
<dbReference type="SMART" id="SM00054">
    <property type="entry name" value="EFh"/>
    <property type="match status" value="2"/>
</dbReference>
<feature type="region of interest" description="Disordered" evidence="2">
    <location>
        <begin position="128"/>
        <end position="155"/>
    </location>
</feature>
<feature type="domain" description="EF-hand" evidence="3">
    <location>
        <begin position="381"/>
        <end position="412"/>
    </location>
</feature>
<dbReference type="InterPro" id="IPR002048">
    <property type="entry name" value="EF_hand_dom"/>
</dbReference>
<feature type="region of interest" description="Disordered" evidence="2">
    <location>
        <begin position="1"/>
        <end position="36"/>
    </location>
</feature>
<feature type="compositionally biased region" description="Polar residues" evidence="2">
    <location>
        <begin position="135"/>
        <end position="149"/>
    </location>
</feature>
<evidence type="ECO:0000259" key="3">
    <source>
        <dbReference type="PROSITE" id="PS50222"/>
    </source>
</evidence>
<accession>A0A422QCJ3</accession>
<feature type="compositionally biased region" description="Low complexity" evidence="2">
    <location>
        <begin position="247"/>
        <end position="265"/>
    </location>
</feature>
<dbReference type="Proteomes" id="UP000284403">
    <property type="component" value="Unassembled WGS sequence"/>
</dbReference>
<keyword evidence="5" id="KW-1185">Reference proteome</keyword>
<evidence type="ECO:0000256" key="2">
    <source>
        <dbReference type="SAM" id="MobiDB-lite"/>
    </source>
</evidence>
<organism evidence="4 5">
    <name type="scientific">Trypanosoma conorhini</name>
    <dbReference type="NCBI Taxonomy" id="83891"/>
    <lineage>
        <taxon>Eukaryota</taxon>
        <taxon>Discoba</taxon>
        <taxon>Euglenozoa</taxon>
        <taxon>Kinetoplastea</taxon>
        <taxon>Metakinetoplastina</taxon>
        <taxon>Trypanosomatida</taxon>
        <taxon>Trypanosomatidae</taxon>
        <taxon>Trypanosoma</taxon>
    </lineage>
</organism>
<evidence type="ECO:0000313" key="4">
    <source>
        <dbReference type="EMBL" id="RNF27616.1"/>
    </source>
</evidence>
<feature type="domain" description="EF-hand" evidence="3">
    <location>
        <begin position="335"/>
        <end position="366"/>
    </location>
</feature>
<name>A0A422QCJ3_9TRYP</name>
<dbReference type="PROSITE" id="PS00018">
    <property type="entry name" value="EF_HAND_1"/>
    <property type="match status" value="2"/>
</dbReference>
<dbReference type="CDD" id="cd00051">
    <property type="entry name" value="EFh"/>
    <property type="match status" value="1"/>
</dbReference>
<dbReference type="SUPFAM" id="SSF47473">
    <property type="entry name" value="EF-hand"/>
    <property type="match status" value="1"/>
</dbReference>
<protein>
    <recommendedName>
        <fullName evidence="3">EF-hand domain-containing protein</fullName>
    </recommendedName>
</protein>
<gene>
    <name evidence="4" type="ORF">Tco025E_00177</name>
</gene>
<dbReference type="Gene3D" id="1.10.238.10">
    <property type="entry name" value="EF-hand"/>
    <property type="match status" value="1"/>
</dbReference>
<dbReference type="GeneID" id="40313788"/>
<dbReference type="InterPro" id="IPR011992">
    <property type="entry name" value="EF-hand-dom_pair"/>
</dbReference>
<keyword evidence="1" id="KW-0106">Calcium</keyword>